<keyword evidence="11" id="KW-0460">Magnesium</keyword>
<keyword evidence="7" id="KW-0479">Metal-binding</keyword>
<evidence type="ECO:0000256" key="14">
    <source>
        <dbReference type="ARBA" id="ARBA00048070"/>
    </source>
</evidence>
<dbReference type="Gene3D" id="3.40.50.460">
    <property type="entry name" value="Phosphofructokinase domain"/>
    <property type="match status" value="1"/>
</dbReference>
<evidence type="ECO:0000256" key="7">
    <source>
        <dbReference type="ARBA" id="ARBA00022723"/>
    </source>
</evidence>
<dbReference type="EC" id="2.7.1.11" evidence="4"/>
<dbReference type="EMBL" id="BNAH01000003">
    <property type="protein sequence ID" value="GHE83270.1"/>
    <property type="molecule type" value="Genomic_DNA"/>
</dbReference>
<evidence type="ECO:0000313" key="16">
    <source>
        <dbReference type="EMBL" id="GHE83270.1"/>
    </source>
</evidence>
<evidence type="ECO:0000256" key="11">
    <source>
        <dbReference type="ARBA" id="ARBA00022842"/>
    </source>
</evidence>
<evidence type="ECO:0000256" key="3">
    <source>
        <dbReference type="ARBA" id="ARBA00004679"/>
    </source>
</evidence>
<evidence type="ECO:0000256" key="13">
    <source>
        <dbReference type="ARBA" id="ARBA00038478"/>
    </source>
</evidence>
<keyword evidence="10" id="KW-0067">ATP-binding</keyword>
<feature type="domain" description="Phosphofructokinase" evidence="15">
    <location>
        <begin position="3"/>
        <end position="284"/>
    </location>
</feature>
<dbReference type="InterPro" id="IPR012003">
    <property type="entry name" value="ATP_PFK_prok-type"/>
</dbReference>
<accession>A0ABQ3IIP8</accession>
<reference evidence="17" key="1">
    <citation type="journal article" date="2019" name="Int. J. Syst. Evol. Microbiol.">
        <title>The Global Catalogue of Microorganisms (GCM) 10K type strain sequencing project: providing services to taxonomists for standard genome sequencing and annotation.</title>
        <authorList>
            <consortium name="The Broad Institute Genomics Platform"/>
            <consortium name="The Broad Institute Genome Sequencing Center for Infectious Disease"/>
            <person name="Wu L."/>
            <person name="Ma J."/>
        </authorList>
    </citation>
    <scope>NUCLEOTIDE SEQUENCE [LARGE SCALE GENOMIC DNA]</scope>
    <source>
        <strain evidence="17">CGMCC 1.15922</strain>
    </source>
</reference>
<evidence type="ECO:0000256" key="10">
    <source>
        <dbReference type="ARBA" id="ARBA00022840"/>
    </source>
</evidence>
<dbReference type="InterPro" id="IPR022953">
    <property type="entry name" value="ATP_PFK"/>
</dbReference>
<protein>
    <recommendedName>
        <fullName evidence="4">6-phosphofructokinase</fullName>
        <ecNumber evidence="4">2.7.1.11</ecNumber>
    </recommendedName>
</protein>
<dbReference type="InterPro" id="IPR035966">
    <property type="entry name" value="PKF_sf"/>
</dbReference>
<comment type="pathway">
    <text evidence="3">Carbohydrate degradation; glycolysis; D-glyceraldehyde 3-phosphate and glycerone phosphate from D-glucose: step 3/4.</text>
</comment>
<keyword evidence="9" id="KW-0418">Kinase</keyword>
<keyword evidence="8" id="KW-0547">Nucleotide-binding</keyword>
<dbReference type="InterPro" id="IPR000023">
    <property type="entry name" value="Phosphofructokinase_dom"/>
</dbReference>
<evidence type="ECO:0000256" key="8">
    <source>
        <dbReference type="ARBA" id="ARBA00022741"/>
    </source>
</evidence>
<keyword evidence="17" id="KW-1185">Reference proteome</keyword>
<dbReference type="SUPFAM" id="SSF53784">
    <property type="entry name" value="Phosphofructokinase"/>
    <property type="match status" value="1"/>
</dbReference>
<dbReference type="PIRSF" id="PIRSF000532">
    <property type="entry name" value="ATP_PFK_prok"/>
    <property type="match status" value="1"/>
</dbReference>
<evidence type="ECO:0000256" key="1">
    <source>
        <dbReference type="ARBA" id="ARBA00001946"/>
    </source>
</evidence>
<proteinExistence type="inferred from homology"/>
<dbReference type="Proteomes" id="UP000626370">
    <property type="component" value="Unassembled WGS sequence"/>
</dbReference>
<evidence type="ECO:0000256" key="9">
    <source>
        <dbReference type="ARBA" id="ARBA00022777"/>
    </source>
</evidence>
<keyword evidence="6" id="KW-0808">Transferase</keyword>
<dbReference type="PANTHER" id="PTHR13697">
    <property type="entry name" value="PHOSPHOFRUCTOKINASE"/>
    <property type="match status" value="1"/>
</dbReference>
<name>A0ABQ3IIP8_9GAMM</name>
<dbReference type="PANTHER" id="PTHR13697:SF4">
    <property type="entry name" value="ATP-DEPENDENT 6-PHOSPHOFRUCTOKINASE"/>
    <property type="match status" value="1"/>
</dbReference>
<comment type="similarity">
    <text evidence="13">Belongs to the phosphofructokinase type A (PFKA) family.</text>
</comment>
<dbReference type="Gene3D" id="3.40.50.450">
    <property type="match status" value="1"/>
</dbReference>
<sequence>MKNIAVLTSGGDAPGMNAALRAIVLTCLQYKYTITGYYHGYNGLINGESKQIHVDDVNGIIGRGGTILKSARCPAMLSDNGIKQAVSTLMKDKIDALIVIGGDGSFAGLLEIAKYWQGQVIGIPGTIDNDVDQTDFTIGFSTAVNTAIEAIDKIRDTADAFERVFIVEVMGRHSGFITFNVGIASAAEQVLSFENFDCVNKETRLNELSNSIKNAQSNRHSSYLIVIAENLWPEGTTELAKNLTELTGIDCTPCILGYIQRGGSPVAKDRLLATKLGVASVQALAEGKTNLMMGEQNNTVVEVPLRQSINHQKGVSKSLIKAQTDILSVPKQSQI</sequence>
<dbReference type="PRINTS" id="PR00476">
    <property type="entry name" value="PHFRCTKINASE"/>
</dbReference>
<evidence type="ECO:0000256" key="4">
    <source>
        <dbReference type="ARBA" id="ARBA00012055"/>
    </source>
</evidence>
<comment type="cofactor">
    <cofactor evidence="1">
        <name>Mg(2+)</name>
        <dbReference type="ChEBI" id="CHEBI:18420"/>
    </cofactor>
</comment>
<comment type="catalytic activity">
    <reaction evidence="14">
        <text>beta-D-fructose 6-phosphate + ATP = beta-D-fructose 1,6-bisphosphate + ADP + H(+)</text>
        <dbReference type="Rhea" id="RHEA:16109"/>
        <dbReference type="ChEBI" id="CHEBI:15378"/>
        <dbReference type="ChEBI" id="CHEBI:30616"/>
        <dbReference type="ChEBI" id="CHEBI:32966"/>
        <dbReference type="ChEBI" id="CHEBI:57634"/>
        <dbReference type="ChEBI" id="CHEBI:456216"/>
        <dbReference type="EC" id="2.7.1.11"/>
    </reaction>
</comment>
<dbReference type="NCBIfam" id="NF002872">
    <property type="entry name" value="PRK03202.1"/>
    <property type="match status" value="1"/>
</dbReference>
<keyword evidence="12" id="KW-0324">Glycolysis</keyword>
<evidence type="ECO:0000256" key="2">
    <source>
        <dbReference type="ARBA" id="ARBA00004496"/>
    </source>
</evidence>
<evidence type="ECO:0000256" key="12">
    <source>
        <dbReference type="ARBA" id="ARBA00023152"/>
    </source>
</evidence>
<dbReference type="Pfam" id="PF00365">
    <property type="entry name" value="PFK"/>
    <property type="match status" value="1"/>
</dbReference>
<comment type="subcellular location">
    <subcellularLocation>
        <location evidence="2">Cytoplasm</location>
    </subcellularLocation>
</comment>
<evidence type="ECO:0000256" key="5">
    <source>
        <dbReference type="ARBA" id="ARBA00022490"/>
    </source>
</evidence>
<dbReference type="RefSeq" id="WP_189376975.1">
    <property type="nucleotide sequence ID" value="NZ_BNAH01000003.1"/>
</dbReference>
<gene>
    <name evidence="16" type="primary">pfkA1</name>
    <name evidence="16" type="ORF">GCM10011501_09620</name>
</gene>
<evidence type="ECO:0000259" key="15">
    <source>
        <dbReference type="Pfam" id="PF00365"/>
    </source>
</evidence>
<keyword evidence="5" id="KW-0963">Cytoplasm</keyword>
<organism evidence="16 17">
    <name type="scientific">Thalassotalea profundi</name>
    <dbReference type="NCBI Taxonomy" id="2036687"/>
    <lineage>
        <taxon>Bacteria</taxon>
        <taxon>Pseudomonadati</taxon>
        <taxon>Pseudomonadota</taxon>
        <taxon>Gammaproteobacteria</taxon>
        <taxon>Alteromonadales</taxon>
        <taxon>Colwelliaceae</taxon>
        <taxon>Thalassotalea</taxon>
    </lineage>
</organism>
<comment type="caution">
    <text evidence="16">The sequence shown here is derived from an EMBL/GenBank/DDBJ whole genome shotgun (WGS) entry which is preliminary data.</text>
</comment>
<evidence type="ECO:0000256" key="6">
    <source>
        <dbReference type="ARBA" id="ARBA00022679"/>
    </source>
</evidence>
<evidence type="ECO:0000313" key="17">
    <source>
        <dbReference type="Proteomes" id="UP000626370"/>
    </source>
</evidence>